<keyword evidence="2" id="KW-0808">Transferase</keyword>
<dbReference type="EMBL" id="SJFN01000010">
    <property type="protein sequence ID" value="TBW38770.1"/>
    <property type="molecule type" value="Genomic_DNA"/>
</dbReference>
<dbReference type="NCBIfam" id="TIGR01444">
    <property type="entry name" value="fkbM_fam"/>
    <property type="match status" value="1"/>
</dbReference>
<gene>
    <name evidence="2" type="ORF">EYW49_08750</name>
</gene>
<dbReference type="OrthoDB" id="9814604at2"/>
<accession>A0A4V2KTV2</accession>
<dbReference type="GO" id="GO:0008168">
    <property type="term" value="F:methyltransferase activity"/>
    <property type="evidence" value="ECO:0007669"/>
    <property type="project" value="UniProtKB-KW"/>
</dbReference>
<proteinExistence type="predicted"/>
<protein>
    <submittedName>
        <fullName evidence="2">FkbM family methyltransferase</fullName>
    </submittedName>
</protein>
<organism evidence="2 3">
    <name type="scientific">Siculibacillus lacustris</name>
    <dbReference type="NCBI Taxonomy" id="1549641"/>
    <lineage>
        <taxon>Bacteria</taxon>
        <taxon>Pseudomonadati</taxon>
        <taxon>Pseudomonadota</taxon>
        <taxon>Alphaproteobacteria</taxon>
        <taxon>Hyphomicrobiales</taxon>
        <taxon>Ancalomicrobiaceae</taxon>
        <taxon>Siculibacillus</taxon>
    </lineage>
</organism>
<dbReference type="RefSeq" id="WP_131308346.1">
    <property type="nucleotide sequence ID" value="NZ_SJFN01000010.1"/>
</dbReference>
<dbReference type="Pfam" id="PF05050">
    <property type="entry name" value="Methyltransf_21"/>
    <property type="match status" value="1"/>
</dbReference>
<dbReference type="InterPro" id="IPR029063">
    <property type="entry name" value="SAM-dependent_MTases_sf"/>
</dbReference>
<keyword evidence="2" id="KW-0489">Methyltransferase</keyword>
<dbReference type="InterPro" id="IPR006342">
    <property type="entry name" value="FkbM_mtfrase"/>
</dbReference>
<dbReference type="SUPFAM" id="SSF53335">
    <property type="entry name" value="S-adenosyl-L-methionine-dependent methyltransferases"/>
    <property type="match status" value="1"/>
</dbReference>
<dbReference type="PANTHER" id="PTHR34203:SF15">
    <property type="entry name" value="SLL1173 PROTEIN"/>
    <property type="match status" value="1"/>
</dbReference>
<name>A0A4V2KTV2_9HYPH</name>
<dbReference type="AlphaFoldDB" id="A0A4V2KTV2"/>
<dbReference type="PANTHER" id="PTHR34203">
    <property type="entry name" value="METHYLTRANSFERASE, FKBM FAMILY PROTEIN"/>
    <property type="match status" value="1"/>
</dbReference>
<evidence type="ECO:0000313" key="3">
    <source>
        <dbReference type="Proteomes" id="UP000292781"/>
    </source>
</evidence>
<feature type="domain" description="Methyltransferase FkbM" evidence="1">
    <location>
        <begin position="104"/>
        <end position="275"/>
    </location>
</feature>
<dbReference type="Proteomes" id="UP000292781">
    <property type="component" value="Unassembled WGS sequence"/>
</dbReference>
<dbReference type="GO" id="GO:0032259">
    <property type="term" value="P:methylation"/>
    <property type="evidence" value="ECO:0007669"/>
    <property type="project" value="UniProtKB-KW"/>
</dbReference>
<evidence type="ECO:0000259" key="1">
    <source>
        <dbReference type="Pfam" id="PF05050"/>
    </source>
</evidence>
<sequence length="309" mass="33528">MTGSSPGGLFGRLFGGARSPDATPEPAPMIAVAPAPAPAPAPTVPPSVFLGDHRVLTRTRHGVRMILDTRDIILTPILLLEGLWEPETTQLLVDILKPGMNFVDVGANVGYFACLAGRLNRPGGKLWAFEADPVTFEYLTDNVNLNWFFDDVELVHKAAYETSGTLTLHQRQKYKGNTSIGQTRQADLDTLRDASIAIEVAAVSLDDHFRANDERIDLVKIDVEGAEPFVLRGMRGLIERQPEMRILFEWSPGQIRGVGEDPAGLLAVLDDFGFDLERVGTTLQPVDAAALGGIGHAMVLATRRATRVA</sequence>
<dbReference type="InterPro" id="IPR052514">
    <property type="entry name" value="SAM-dependent_MTase"/>
</dbReference>
<reference evidence="2 3" key="1">
    <citation type="submission" date="2019-02" db="EMBL/GenBank/DDBJ databases">
        <title>Siculibacillus lacustris gen. nov., sp. nov., a new rosette-forming bacterium isolated from a freshwater crater lake (Lake St. Ana, Romania).</title>
        <authorList>
            <person name="Felfoldi T."/>
            <person name="Marton Z."/>
            <person name="Szabo A."/>
            <person name="Mentes A."/>
            <person name="Boka K."/>
            <person name="Marialigeti K."/>
            <person name="Mathe I."/>
            <person name="Koncz M."/>
            <person name="Schumann P."/>
            <person name="Toth E."/>
        </authorList>
    </citation>
    <scope>NUCLEOTIDE SEQUENCE [LARGE SCALE GENOMIC DNA]</scope>
    <source>
        <strain evidence="2 3">SA-279</strain>
    </source>
</reference>
<dbReference type="Gene3D" id="3.40.50.150">
    <property type="entry name" value="Vaccinia Virus protein VP39"/>
    <property type="match status" value="1"/>
</dbReference>
<evidence type="ECO:0000313" key="2">
    <source>
        <dbReference type="EMBL" id="TBW38770.1"/>
    </source>
</evidence>
<comment type="caution">
    <text evidence="2">The sequence shown here is derived from an EMBL/GenBank/DDBJ whole genome shotgun (WGS) entry which is preliminary data.</text>
</comment>
<keyword evidence="3" id="KW-1185">Reference proteome</keyword>